<dbReference type="Pfam" id="PF11253">
    <property type="entry name" value="DUF3052"/>
    <property type="match status" value="1"/>
</dbReference>
<dbReference type="Proteomes" id="UP001209083">
    <property type="component" value="Chromosome"/>
</dbReference>
<feature type="compositionally biased region" description="Polar residues" evidence="1">
    <location>
        <begin position="121"/>
        <end position="130"/>
    </location>
</feature>
<keyword evidence="3" id="KW-1185">Reference proteome</keyword>
<sequence>MSGNSSAKPAQENLGENLGFRAGQIVQELGYDDDVDFDLRDVIEGIIGSELEDEDSQEVVDAVILWWRSDDDDLIDALVDSLSTLDEGGVVWLLTPKPSRPGHVPAGEISEAAPTAGMHVTSSISASGDWSGTRLVSRKSR</sequence>
<evidence type="ECO:0000313" key="2">
    <source>
        <dbReference type="EMBL" id="WGW13424.1"/>
    </source>
</evidence>
<dbReference type="EMBL" id="CP090958">
    <property type="protein sequence ID" value="WGW13424.1"/>
    <property type="molecule type" value="Genomic_DNA"/>
</dbReference>
<feature type="region of interest" description="Disordered" evidence="1">
    <location>
        <begin position="121"/>
        <end position="141"/>
    </location>
</feature>
<dbReference type="RefSeq" id="WP_349640247.1">
    <property type="nucleotide sequence ID" value="NZ_CP090958.1"/>
</dbReference>
<evidence type="ECO:0000256" key="1">
    <source>
        <dbReference type="SAM" id="MobiDB-lite"/>
    </source>
</evidence>
<dbReference type="InterPro" id="IPR021412">
    <property type="entry name" value="DUF3052"/>
</dbReference>
<proteinExistence type="predicted"/>
<protein>
    <submittedName>
        <fullName evidence="2">DUF3052 domain-containing protein</fullName>
    </submittedName>
</protein>
<evidence type="ECO:0000313" key="3">
    <source>
        <dbReference type="Proteomes" id="UP001209083"/>
    </source>
</evidence>
<name>A0ABY8QYH1_9MICO</name>
<reference evidence="2 3" key="1">
    <citation type="submission" date="2023-05" db="EMBL/GenBank/DDBJ databases">
        <title>Lithophilousrod everest ZFBP1038 complete genpme.</title>
        <authorList>
            <person name="Tian M."/>
        </authorList>
    </citation>
    <scope>NUCLEOTIDE SEQUENCE [LARGE SCALE GENOMIC DNA]</scope>
    <source>
        <strain evidence="2 3">ZFBP1038</strain>
    </source>
</reference>
<accession>A0ABY8QYH1</accession>
<organism evidence="2 3">
    <name type="scientific">Saxibacter everestensis</name>
    <dbReference type="NCBI Taxonomy" id="2909229"/>
    <lineage>
        <taxon>Bacteria</taxon>
        <taxon>Bacillati</taxon>
        <taxon>Actinomycetota</taxon>
        <taxon>Actinomycetes</taxon>
        <taxon>Micrococcales</taxon>
        <taxon>Brevibacteriaceae</taxon>
        <taxon>Saxibacter</taxon>
    </lineage>
</organism>
<gene>
    <name evidence="2" type="ORF">LWF01_06615</name>
</gene>